<reference evidence="2 3" key="1">
    <citation type="journal article" date="2018" name="Front. Microbiol.">
        <title>Genome-Wide Analysis of Corynespora cassiicola Leaf Fall Disease Putative Effectors.</title>
        <authorList>
            <person name="Lopez D."/>
            <person name="Ribeiro S."/>
            <person name="Label P."/>
            <person name="Fumanal B."/>
            <person name="Venisse J.S."/>
            <person name="Kohler A."/>
            <person name="de Oliveira R.R."/>
            <person name="Labutti K."/>
            <person name="Lipzen A."/>
            <person name="Lail K."/>
            <person name="Bauer D."/>
            <person name="Ohm R.A."/>
            <person name="Barry K.W."/>
            <person name="Spatafora J."/>
            <person name="Grigoriev I.V."/>
            <person name="Martin F.M."/>
            <person name="Pujade-Renaud V."/>
        </authorList>
    </citation>
    <scope>NUCLEOTIDE SEQUENCE [LARGE SCALE GENOMIC DNA]</scope>
    <source>
        <strain evidence="2 3">Philippines</strain>
    </source>
</reference>
<feature type="region of interest" description="Disordered" evidence="1">
    <location>
        <begin position="50"/>
        <end position="70"/>
    </location>
</feature>
<evidence type="ECO:0000313" key="3">
    <source>
        <dbReference type="Proteomes" id="UP000240883"/>
    </source>
</evidence>
<sequence>MSTYCLSKTSTAEASLGSAGLGRSPSSMCDDGMWRPRRLGRVKTLIARSSKIQRLQRSRAQGQGRSRDQGEEWKCLGARMRVKRKQEGMGCWPSAFSIGGNVFAMASHQMSSNSGPEPRVKESAQEMRGEKEATQVKVLAEQAWWAARVALASGGTKLRQDCQAKSLVAALPSNRLLPPSFVEIWGSGRKNGASDVDSWAVGLLHKSRSCPATAREPSSLSFLDAGNAGCCVPRAAERGHMWTAGRRMATSPFGT</sequence>
<gene>
    <name evidence="2" type="ORF">BS50DRAFT_231398</name>
</gene>
<accession>A0A2T2N1Y0</accession>
<feature type="compositionally biased region" description="Low complexity" evidence="1">
    <location>
        <begin position="53"/>
        <end position="64"/>
    </location>
</feature>
<protein>
    <submittedName>
        <fullName evidence="2">Uncharacterized protein</fullName>
    </submittedName>
</protein>
<evidence type="ECO:0000313" key="2">
    <source>
        <dbReference type="EMBL" id="PSN59441.1"/>
    </source>
</evidence>
<dbReference type="AlphaFoldDB" id="A0A2T2N1Y0"/>
<proteinExistence type="predicted"/>
<keyword evidence="3" id="KW-1185">Reference proteome</keyword>
<evidence type="ECO:0000256" key="1">
    <source>
        <dbReference type="SAM" id="MobiDB-lite"/>
    </source>
</evidence>
<dbReference type="Proteomes" id="UP000240883">
    <property type="component" value="Unassembled WGS sequence"/>
</dbReference>
<dbReference type="EMBL" id="KZ678156">
    <property type="protein sequence ID" value="PSN59441.1"/>
    <property type="molecule type" value="Genomic_DNA"/>
</dbReference>
<name>A0A2T2N1Y0_CORCC</name>
<organism evidence="2 3">
    <name type="scientific">Corynespora cassiicola Philippines</name>
    <dbReference type="NCBI Taxonomy" id="1448308"/>
    <lineage>
        <taxon>Eukaryota</taxon>
        <taxon>Fungi</taxon>
        <taxon>Dikarya</taxon>
        <taxon>Ascomycota</taxon>
        <taxon>Pezizomycotina</taxon>
        <taxon>Dothideomycetes</taxon>
        <taxon>Pleosporomycetidae</taxon>
        <taxon>Pleosporales</taxon>
        <taxon>Corynesporascaceae</taxon>
        <taxon>Corynespora</taxon>
    </lineage>
</organism>